<sequence>MKKGNHLQFTRLKNLRSPLRVLICGVDYFRKRHDRSGLLMSTREGSEETNELVVRFEDRFVDECIDDYRLK</sequence>
<evidence type="ECO:0000313" key="1">
    <source>
        <dbReference type="Proteomes" id="UP000095282"/>
    </source>
</evidence>
<accession>A0A1I7U229</accession>
<dbReference type="Proteomes" id="UP000095282">
    <property type="component" value="Unplaced"/>
</dbReference>
<organism evidence="1 2">
    <name type="scientific">Caenorhabditis tropicalis</name>
    <dbReference type="NCBI Taxonomy" id="1561998"/>
    <lineage>
        <taxon>Eukaryota</taxon>
        <taxon>Metazoa</taxon>
        <taxon>Ecdysozoa</taxon>
        <taxon>Nematoda</taxon>
        <taxon>Chromadorea</taxon>
        <taxon>Rhabditida</taxon>
        <taxon>Rhabditina</taxon>
        <taxon>Rhabditomorpha</taxon>
        <taxon>Rhabditoidea</taxon>
        <taxon>Rhabditidae</taxon>
        <taxon>Peloderinae</taxon>
        <taxon>Caenorhabditis</taxon>
    </lineage>
</organism>
<dbReference type="WBParaSite" id="Csp11.Scaffold629.g14066.t1">
    <property type="protein sequence ID" value="Csp11.Scaffold629.g14066.t1"/>
    <property type="gene ID" value="Csp11.Scaffold629.g14066"/>
</dbReference>
<dbReference type="AlphaFoldDB" id="A0A1I7U229"/>
<evidence type="ECO:0000313" key="2">
    <source>
        <dbReference type="WBParaSite" id="Csp11.Scaffold629.g14066.t1"/>
    </source>
</evidence>
<reference evidence="2" key="1">
    <citation type="submission" date="2016-11" db="UniProtKB">
        <authorList>
            <consortium name="WormBaseParasite"/>
        </authorList>
    </citation>
    <scope>IDENTIFICATION</scope>
</reference>
<proteinExistence type="predicted"/>
<name>A0A1I7U229_9PELO</name>
<keyword evidence="1" id="KW-1185">Reference proteome</keyword>
<protein>
    <submittedName>
        <fullName evidence="2">Uncharacterized protein</fullName>
    </submittedName>
</protein>